<evidence type="ECO:0000313" key="2">
    <source>
        <dbReference type="EMBL" id="GFR15835.1"/>
    </source>
</evidence>
<reference evidence="2" key="1">
    <citation type="submission" date="2020-07" db="EMBL/GenBank/DDBJ databases">
        <title>Multicomponent nature underlies the extraordinary mechanical properties of spider dragline silk.</title>
        <authorList>
            <person name="Kono N."/>
            <person name="Nakamura H."/>
            <person name="Mori M."/>
            <person name="Yoshida Y."/>
            <person name="Ohtoshi R."/>
            <person name="Malay A.D."/>
            <person name="Moran D.A.P."/>
            <person name="Tomita M."/>
            <person name="Numata K."/>
            <person name="Arakawa K."/>
        </authorList>
    </citation>
    <scope>NUCLEOTIDE SEQUENCE</scope>
</reference>
<comment type="caution">
    <text evidence="2">The sequence shown here is derived from an EMBL/GenBank/DDBJ whole genome shotgun (WGS) entry which is preliminary data.</text>
</comment>
<accession>A0A8X6LN33</accession>
<evidence type="ECO:0000313" key="3">
    <source>
        <dbReference type="Proteomes" id="UP000887116"/>
    </source>
</evidence>
<dbReference type="AlphaFoldDB" id="A0A8X6LN33"/>
<gene>
    <name evidence="2" type="ORF">TNCT_72601</name>
</gene>
<sequence length="72" mass="8151">MGRAERALIEDRLHKLMEAYAFFSPAPDVWPGDSSPSSPSISALCLDKESENRQKGGEKRQRNVKERDFSRA</sequence>
<organism evidence="2 3">
    <name type="scientific">Trichonephila clavata</name>
    <name type="common">Joro spider</name>
    <name type="synonym">Nephila clavata</name>
    <dbReference type="NCBI Taxonomy" id="2740835"/>
    <lineage>
        <taxon>Eukaryota</taxon>
        <taxon>Metazoa</taxon>
        <taxon>Ecdysozoa</taxon>
        <taxon>Arthropoda</taxon>
        <taxon>Chelicerata</taxon>
        <taxon>Arachnida</taxon>
        <taxon>Araneae</taxon>
        <taxon>Araneomorphae</taxon>
        <taxon>Entelegynae</taxon>
        <taxon>Araneoidea</taxon>
        <taxon>Nephilidae</taxon>
        <taxon>Trichonephila</taxon>
    </lineage>
</organism>
<name>A0A8X6LN33_TRICU</name>
<dbReference type="EMBL" id="BMAO01037176">
    <property type="protein sequence ID" value="GFR15835.1"/>
    <property type="molecule type" value="Genomic_DNA"/>
</dbReference>
<proteinExistence type="predicted"/>
<evidence type="ECO:0000256" key="1">
    <source>
        <dbReference type="SAM" id="MobiDB-lite"/>
    </source>
</evidence>
<keyword evidence="3" id="KW-1185">Reference proteome</keyword>
<feature type="compositionally biased region" description="Basic and acidic residues" evidence="1">
    <location>
        <begin position="46"/>
        <end position="72"/>
    </location>
</feature>
<protein>
    <submittedName>
        <fullName evidence="2">Uncharacterized protein</fullName>
    </submittedName>
</protein>
<dbReference type="Proteomes" id="UP000887116">
    <property type="component" value="Unassembled WGS sequence"/>
</dbReference>
<feature type="region of interest" description="Disordered" evidence="1">
    <location>
        <begin position="27"/>
        <end position="72"/>
    </location>
</feature>